<evidence type="ECO:0008006" key="4">
    <source>
        <dbReference type="Google" id="ProtNLM"/>
    </source>
</evidence>
<organism evidence="2 3">
    <name type="scientific">Adiantum capillus-veneris</name>
    <name type="common">Maidenhair fern</name>
    <dbReference type="NCBI Taxonomy" id="13818"/>
    <lineage>
        <taxon>Eukaryota</taxon>
        <taxon>Viridiplantae</taxon>
        <taxon>Streptophyta</taxon>
        <taxon>Embryophyta</taxon>
        <taxon>Tracheophyta</taxon>
        <taxon>Polypodiopsida</taxon>
        <taxon>Polypodiidae</taxon>
        <taxon>Polypodiales</taxon>
        <taxon>Pteridineae</taxon>
        <taxon>Pteridaceae</taxon>
        <taxon>Vittarioideae</taxon>
        <taxon>Adiantum</taxon>
    </lineage>
</organism>
<dbReference type="AlphaFoldDB" id="A0A9D4V7S6"/>
<evidence type="ECO:0000313" key="2">
    <source>
        <dbReference type="EMBL" id="KAI5081005.1"/>
    </source>
</evidence>
<accession>A0A9D4V7S6</accession>
<evidence type="ECO:0000256" key="1">
    <source>
        <dbReference type="SAM" id="SignalP"/>
    </source>
</evidence>
<feature type="chain" id="PRO_5039687348" description="Dirigent protein" evidence="1">
    <location>
        <begin position="23"/>
        <end position="128"/>
    </location>
</feature>
<name>A0A9D4V7S6_ADICA</name>
<evidence type="ECO:0000313" key="3">
    <source>
        <dbReference type="Proteomes" id="UP000886520"/>
    </source>
</evidence>
<sequence length="128" mass="13493">MARWSVVFVALLLVAAAALVVAELGPEEGDWELIKTVVEEQESESDDLTAATYLTITVSGNTIKGTTHGGKTFSGTGAKGFGTGAGISTRGRTSTMLLSATKCLRGLAYRISYSKMPKAKLWAHGRAQ</sequence>
<feature type="signal peptide" evidence="1">
    <location>
        <begin position="1"/>
        <end position="22"/>
    </location>
</feature>
<keyword evidence="3" id="KW-1185">Reference proteome</keyword>
<dbReference type="Proteomes" id="UP000886520">
    <property type="component" value="Chromosome 4"/>
</dbReference>
<dbReference type="EMBL" id="JABFUD020000004">
    <property type="protein sequence ID" value="KAI5081005.1"/>
    <property type="molecule type" value="Genomic_DNA"/>
</dbReference>
<gene>
    <name evidence="2" type="ORF">GOP47_0004188</name>
</gene>
<comment type="caution">
    <text evidence="2">The sequence shown here is derived from an EMBL/GenBank/DDBJ whole genome shotgun (WGS) entry which is preliminary data.</text>
</comment>
<reference evidence="2" key="1">
    <citation type="submission" date="2021-01" db="EMBL/GenBank/DDBJ databases">
        <title>Adiantum capillus-veneris genome.</title>
        <authorList>
            <person name="Fang Y."/>
            <person name="Liao Q."/>
        </authorList>
    </citation>
    <scope>NUCLEOTIDE SEQUENCE</scope>
    <source>
        <strain evidence="2">H3</strain>
        <tissue evidence="2">Leaf</tissue>
    </source>
</reference>
<proteinExistence type="predicted"/>
<protein>
    <recommendedName>
        <fullName evidence="4">Dirigent protein</fullName>
    </recommendedName>
</protein>
<keyword evidence="1" id="KW-0732">Signal</keyword>